<dbReference type="EMBL" id="CP002872">
    <property type="protein sequence ID" value="AEI34972.1"/>
    <property type="molecule type" value="Genomic_DNA"/>
</dbReference>
<keyword evidence="3" id="KW-1185">Reference proteome</keyword>
<dbReference type="RefSeq" id="WP_013921835.1">
    <property type="nucleotide sequence ID" value="NC_015696.1"/>
</dbReference>
<evidence type="ECO:0000313" key="2">
    <source>
        <dbReference type="EMBL" id="AEI34972.1"/>
    </source>
</evidence>
<evidence type="ECO:0000313" key="3">
    <source>
        <dbReference type="Proteomes" id="UP000000490"/>
    </source>
</evidence>
<sequence>MKKFLILGVLIASYSVANAESFHINAAKEKVNSICIINNPKVTVDGFVDETTSVLEKQGVKVYNGESKDCQANLEYVADMHWMGVKHLSKVDYKLSDAKTKEILATAEYDCGNFSLDKYHAKVDVVVPELIAKLLPQNK</sequence>
<proteinExistence type="predicted"/>
<organism evidence="2 3">
    <name type="scientific">Francisella salina</name>
    <dbReference type="NCBI Taxonomy" id="573569"/>
    <lineage>
        <taxon>Bacteria</taxon>
        <taxon>Pseudomonadati</taxon>
        <taxon>Pseudomonadota</taxon>
        <taxon>Gammaproteobacteria</taxon>
        <taxon>Thiotrichales</taxon>
        <taxon>Francisellaceae</taxon>
        <taxon>Francisella</taxon>
    </lineage>
</organism>
<protein>
    <recommendedName>
        <fullName evidence="4">Excinuclease ATPase subunit</fullName>
    </recommendedName>
</protein>
<feature type="signal peptide" evidence="1">
    <location>
        <begin position="1"/>
        <end position="19"/>
    </location>
</feature>
<accession>A0ABM5M710</accession>
<evidence type="ECO:0000256" key="1">
    <source>
        <dbReference type="SAM" id="SignalP"/>
    </source>
</evidence>
<gene>
    <name evidence="2" type="ordered locus">F7308_0044</name>
</gene>
<reference evidence="2" key="1">
    <citation type="submission" date="2011-05" db="EMBL/GenBank/DDBJ databases">
        <authorList>
            <person name="Kuske C.R."/>
            <person name="Challacombe J.F."/>
            <person name="Siddaramappa S."/>
            <person name="Petersen J.M."/>
            <person name="Bruce D.C."/>
        </authorList>
    </citation>
    <scope>NUCLEOTIDE SEQUENCE</scope>
    <source>
        <strain evidence="2">TX077308</strain>
    </source>
</reference>
<evidence type="ECO:0008006" key="4">
    <source>
        <dbReference type="Google" id="ProtNLM"/>
    </source>
</evidence>
<keyword evidence="1" id="KW-0732">Signal</keyword>
<dbReference type="Proteomes" id="UP000000490">
    <property type="component" value="Chromosome"/>
</dbReference>
<name>A0ABM5M710_FRAST</name>
<feature type="chain" id="PRO_5045350205" description="Excinuclease ATPase subunit" evidence="1">
    <location>
        <begin position="20"/>
        <end position="139"/>
    </location>
</feature>